<keyword evidence="4" id="KW-1185">Reference proteome</keyword>
<gene>
    <name evidence="3" type="ORF">GNZ13_24540</name>
</gene>
<dbReference type="Pfam" id="PF13936">
    <property type="entry name" value="HTH_38"/>
    <property type="match status" value="1"/>
</dbReference>
<feature type="domain" description="Transposase IS30-like HTH" evidence="2">
    <location>
        <begin position="2"/>
        <end position="34"/>
    </location>
</feature>
<sequence>MTIASMKQQGSSVRAMARTLGRPASTVSRELTRNTCSVGSRSARADARLRAHVPSCTLKARRDASYSPCWNGSGRPRRSQARSSACGPTIQYRWSVPSSVILITAGRYCPRRRDIVASTPSHSGCP</sequence>
<organism evidence="3 4">
    <name type="scientific">Paraburkholderia elongata</name>
    <dbReference type="NCBI Taxonomy" id="2675747"/>
    <lineage>
        <taxon>Bacteria</taxon>
        <taxon>Pseudomonadati</taxon>
        <taxon>Pseudomonadota</taxon>
        <taxon>Betaproteobacteria</taxon>
        <taxon>Burkholderiales</taxon>
        <taxon>Burkholderiaceae</taxon>
        <taxon>Paraburkholderia</taxon>
    </lineage>
</organism>
<dbReference type="AlphaFoldDB" id="A0A972NSK9"/>
<dbReference type="EMBL" id="WOEZ01000131">
    <property type="protein sequence ID" value="NPT57649.1"/>
    <property type="molecule type" value="Genomic_DNA"/>
</dbReference>
<name>A0A972NSK9_9BURK</name>
<protein>
    <submittedName>
        <fullName evidence="3">Helix-turn-helix domain-containing protein</fullName>
    </submittedName>
</protein>
<dbReference type="Proteomes" id="UP000655523">
    <property type="component" value="Unassembled WGS sequence"/>
</dbReference>
<evidence type="ECO:0000313" key="4">
    <source>
        <dbReference type="Proteomes" id="UP000655523"/>
    </source>
</evidence>
<evidence type="ECO:0000256" key="1">
    <source>
        <dbReference type="SAM" id="MobiDB-lite"/>
    </source>
</evidence>
<proteinExistence type="predicted"/>
<evidence type="ECO:0000313" key="3">
    <source>
        <dbReference type="EMBL" id="NPT57649.1"/>
    </source>
</evidence>
<reference evidence="3 4" key="1">
    <citation type="submission" date="2019-11" db="EMBL/GenBank/DDBJ databases">
        <title>Metabolism of dissolved organic matter in forest soils.</title>
        <authorList>
            <person name="Cyle K.T."/>
            <person name="Wilhelm R.C."/>
            <person name="Martinez C.E."/>
        </authorList>
    </citation>
    <scope>NUCLEOTIDE SEQUENCE [LARGE SCALE GENOMIC DNA]</scope>
    <source>
        <strain evidence="3 4">5N</strain>
    </source>
</reference>
<comment type="caution">
    <text evidence="3">The sequence shown here is derived from an EMBL/GenBank/DDBJ whole genome shotgun (WGS) entry which is preliminary data.</text>
</comment>
<dbReference type="InterPro" id="IPR025246">
    <property type="entry name" value="IS30-like_HTH"/>
</dbReference>
<feature type="region of interest" description="Disordered" evidence="1">
    <location>
        <begin position="64"/>
        <end position="84"/>
    </location>
</feature>
<accession>A0A972NSK9</accession>
<evidence type="ECO:0000259" key="2">
    <source>
        <dbReference type="Pfam" id="PF13936"/>
    </source>
</evidence>